<dbReference type="InParanoid" id="A0A2J7QQT8"/>
<evidence type="ECO:0000313" key="3">
    <source>
        <dbReference type="Proteomes" id="UP000235965"/>
    </source>
</evidence>
<name>A0A2J7QQT8_9NEOP</name>
<feature type="region of interest" description="Disordered" evidence="1">
    <location>
        <begin position="1"/>
        <end position="29"/>
    </location>
</feature>
<proteinExistence type="predicted"/>
<dbReference type="Proteomes" id="UP000235965">
    <property type="component" value="Unassembled WGS sequence"/>
</dbReference>
<reference evidence="2 3" key="1">
    <citation type="submission" date="2017-12" db="EMBL/GenBank/DDBJ databases">
        <title>Hemimetabolous genomes reveal molecular basis of termite eusociality.</title>
        <authorList>
            <person name="Harrison M.C."/>
            <person name="Jongepier E."/>
            <person name="Robertson H.M."/>
            <person name="Arning N."/>
            <person name="Bitard-Feildel T."/>
            <person name="Chao H."/>
            <person name="Childers C.P."/>
            <person name="Dinh H."/>
            <person name="Doddapaneni H."/>
            <person name="Dugan S."/>
            <person name="Gowin J."/>
            <person name="Greiner C."/>
            <person name="Han Y."/>
            <person name="Hu H."/>
            <person name="Hughes D.S.T."/>
            <person name="Huylmans A.-K."/>
            <person name="Kemena C."/>
            <person name="Kremer L.P.M."/>
            <person name="Lee S.L."/>
            <person name="Lopez-Ezquerra A."/>
            <person name="Mallet L."/>
            <person name="Monroy-Kuhn J.M."/>
            <person name="Moser A."/>
            <person name="Murali S.C."/>
            <person name="Muzny D.M."/>
            <person name="Otani S."/>
            <person name="Piulachs M.-D."/>
            <person name="Poelchau M."/>
            <person name="Qu J."/>
            <person name="Schaub F."/>
            <person name="Wada-Katsumata A."/>
            <person name="Worley K.C."/>
            <person name="Xie Q."/>
            <person name="Ylla G."/>
            <person name="Poulsen M."/>
            <person name="Gibbs R.A."/>
            <person name="Schal C."/>
            <person name="Richards S."/>
            <person name="Belles X."/>
            <person name="Korb J."/>
            <person name="Bornberg-Bauer E."/>
        </authorList>
    </citation>
    <scope>NUCLEOTIDE SEQUENCE [LARGE SCALE GENOMIC DNA]</scope>
    <source>
        <tissue evidence="2">Whole body</tissue>
    </source>
</reference>
<evidence type="ECO:0000313" key="2">
    <source>
        <dbReference type="EMBL" id="PNF30951.1"/>
    </source>
</evidence>
<feature type="compositionally biased region" description="Basic and acidic residues" evidence="1">
    <location>
        <begin position="7"/>
        <end position="20"/>
    </location>
</feature>
<evidence type="ECO:0000256" key="1">
    <source>
        <dbReference type="SAM" id="MobiDB-lite"/>
    </source>
</evidence>
<protein>
    <submittedName>
        <fullName evidence="2">Uncharacterized protein</fullName>
    </submittedName>
</protein>
<comment type="caution">
    <text evidence="2">The sequence shown here is derived from an EMBL/GenBank/DDBJ whole genome shotgun (WGS) entry which is preliminary data.</text>
</comment>
<dbReference type="EMBL" id="NEVH01012082">
    <property type="protein sequence ID" value="PNF30951.1"/>
    <property type="molecule type" value="Genomic_DNA"/>
</dbReference>
<dbReference type="AlphaFoldDB" id="A0A2J7QQT8"/>
<keyword evidence="3" id="KW-1185">Reference proteome</keyword>
<sequence length="146" mass="16842">MNSKNKNTRDLYRGTNDFKRGYQPSSNIAKDENGDLLADSHNILNRWRNYFSQLLNVHRVSAVRQTEIHTAELLVPDPSHFDVESAIAKLKRHKSPDTLPELLEMVPLEVCREMWFQHDVAPTHCTNVVREYLDETLAKDGLDVEA</sequence>
<accession>A0A2J7QQT8</accession>
<organism evidence="2 3">
    <name type="scientific">Cryptotermes secundus</name>
    <dbReference type="NCBI Taxonomy" id="105785"/>
    <lineage>
        <taxon>Eukaryota</taxon>
        <taxon>Metazoa</taxon>
        <taxon>Ecdysozoa</taxon>
        <taxon>Arthropoda</taxon>
        <taxon>Hexapoda</taxon>
        <taxon>Insecta</taxon>
        <taxon>Pterygota</taxon>
        <taxon>Neoptera</taxon>
        <taxon>Polyneoptera</taxon>
        <taxon>Dictyoptera</taxon>
        <taxon>Blattodea</taxon>
        <taxon>Blattoidea</taxon>
        <taxon>Termitoidae</taxon>
        <taxon>Kalotermitidae</taxon>
        <taxon>Cryptotermitinae</taxon>
        <taxon>Cryptotermes</taxon>
    </lineage>
</organism>
<gene>
    <name evidence="2" type="ORF">B7P43_G02051</name>
</gene>